<protein>
    <submittedName>
        <fullName evidence="1">Uncharacterized protein</fullName>
    </submittedName>
</protein>
<sequence>MTSVITKQQAEPLYIRYYAGHQGRYGHEFLEFDIRVQDDGKSAILRYANNSNYKNDNLIRKEATISPTVVEEIRRIITESEIVKEDDKKWPHKNRDGKQELELRLGEFHISFETAKIGSLNDIQNSDDPEGLRVFYYLINDLKAFVFSLISLHFKDKSPAAAFLELYDNNNKKSKISSYSHVNSASTNVFASQSKLKRPSASASPRLSSLSEKFSFQPAANKPTSTVFARYNSMLANKTTTAPTNGGSSRVAQENSSSAVGLDAHEELIAKRLQSAFRTVPLKMINYAVKKQGTYDAAANWLENQNMQGSKKNTLAPSKPITAYSNGYNKINTRNVIDLGDSDDDMIVSDSEVIETVTDNEDVDDLISEVTAAGFLEAKREVSKPAMSIRQKFSHRTNNNNSSINGSLQPDVEIISSAPKRRLVRVHQIEEEDFSDDSDVVDNGYEDEEEIEFNYRVLEFLNTASVNDVADIAACELSVAQVMVDARPFKSLDEATEVRAESDGKSSRKKTVGEKIVDAVSVTLKGYEAVDSLIKKCEELGNQVASDMSNWGVNVLGKSGELEIVDINDNEPDSEDEVVVVRGSRNKASVSNGGFFSDKPSLLAPELELKNYQQVGINWLSLLYKRKLSCILADEMGLGKTCQVISFLAHLKEIGEQGPHLVVVPSSTLENWLREFQKFCPEFVVEPYYGSMAERAEIRDALTQPNASFDVMVTTYNLACGASQDLGFLKSRKFNVCVYDEGHMLKNSQSERYIKLMKLHAKFRLILTGTPLQNNLRELVSLLAFILPDIFNSKKEDLAGIFKHKAKATDKGDGRNPLLSEQRITKAKKMMTPFVLRRKKNQVLQHLPSKTHEVVYCELTGEQQVVYDRELEISRKAMEDRKAGKKGVKSVGNVLMQLRKASLHHLLFRNLFSDKVIKQMAHEIMKEDQYRTANEQYIYEDMEVMTDAELHRLSEQFPSIRRHKLVQDEWMNSGKIQKLQELLPPMKANGDRILIFSQFTQMLDILERVLNYMSITFVRLDGQTPVELRQPLIDKFYEETDITVFLLSTKAGGFGINLTCANTVIIYDLSFNPHDDKQAEDRAHRVGQTQDVRVIRLITKNTIEENILQLANTKLALDRSVSDDKEAEKADENNAQLVASQIFK</sequence>
<name>A0ACB6V5V2_9ASCO</name>
<gene>
    <name evidence="1" type="ORF">D0Z00_001927</name>
</gene>
<dbReference type="Proteomes" id="UP000744676">
    <property type="component" value="Unassembled WGS sequence"/>
</dbReference>
<accession>A0ACB6V5V2</accession>
<reference evidence="1 2" key="1">
    <citation type="journal article" date="2020" name="Front. Microbiol.">
        <title>Phenotypic and Genetic Characterization of the Cheese Ripening Yeast Geotrichum candidum.</title>
        <authorList>
            <person name="Perkins V."/>
            <person name="Vignola S."/>
            <person name="Lessard M.H."/>
            <person name="Plante P.L."/>
            <person name="Corbeil J."/>
            <person name="Dugat-Bony E."/>
            <person name="Frenette M."/>
            <person name="Labrie S."/>
        </authorList>
    </citation>
    <scope>NUCLEOTIDE SEQUENCE [LARGE SCALE GENOMIC DNA]</scope>
    <source>
        <strain evidence="1 2">LMA-1147</strain>
    </source>
</reference>
<evidence type="ECO:0000313" key="2">
    <source>
        <dbReference type="Proteomes" id="UP000744676"/>
    </source>
</evidence>
<organism evidence="1 2">
    <name type="scientific">Geotrichum galactomycetum</name>
    <dbReference type="NCBI Taxonomy" id="27317"/>
    <lineage>
        <taxon>Eukaryota</taxon>
        <taxon>Fungi</taxon>
        <taxon>Dikarya</taxon>
        <taxon>Ascomycota</taxon>
        <taxon>Saccharomycotina</taxon>
        <taxon>Dipodascomycetes</taxon>
        <taxon>Dipodascales</taxon>
        <taxon>Dipodascaceae</taxon>
        <taxon>Geotrichum</taxon>
    </lineage>
</organism>
<evidence type="ECO:0000313" key="1">
    <source>
        <dbReference type="EMBL" id="KAF5098768.1"/>
    </source>
</evidence>
<dbReference type="EMBL" id="QVQA01000042">
    <property type="protein sequence ID" value="KAF5098768.1"/>
    <property type="molecule type" value="Genomic_DNA"/>
</dbReference>
<comment type="caution">
    <text evidence="1">The sequence shown here is derived from an EMBL/GenBank/DDBJ whole genome shotgun (WGS) entry which is preliminary data.</text>
</comment>
<proteinExistence type="predicted"/>
<keyword evidence="2" id="KW-1185">Reference proteome</keyword>